<dbReference type="Proteomes" id="UP000054248">
    <property type="component" value="Unassembled WGS sequence"/>
</dbReference>
<reference evidence="2 3" key="1">
    <citation type="submission" date="2014-04" db="EMBL/GenBank/DDBJ databases">
        <authorList>
            <consortium name="DOE Joint Genome Institute"/>
            <person name="Kuo A."/>
            <person name="Girlanda M."/>
            <person name="Perotto S."/>
            <person name="Kohler A."/>
            <person name="Nagy L.G."/>
            <person name="Floudas D."/>
            <person name="Copeland A."/>
            <person name="Barry K.W."/>
            <person name="Cichocki N."/>
            <person name="Veneault-Fourrey C."/>
            <person name="LaButti K."/>
            <person name="Lindquist E.A."/>
            <person name="Lipzen A."/>
            <person name="Lundell T."/>
            <person name="Morin E."/>
            <person name="Murat C."/>
            <person name="Sun H."/>
            <person name="Tunlid A."/>
            <person name="Henrissat B."/>
            <person name="Grigoriev I.V."/>
            <person name="Hibbett D.S."/>
            <person name="Martin F."/>
            <person name="Nordberg H.P."/>
            <person name="Cantor M.N."/>
            <person name="Hua S.X."/>
        </authorList>
    </citation>
    <scope>NUCLEOTIDE SEQUENCE [LARGE SCALE GENOMIC DNA]</scope>
    <source>
        <strain evidence="2 3">MUT 4182</strain>
    </source>
</reference>
<keyword evidence="2" id="KW-0378">Hydrolase</keyword>
<gene>
    <name evidence="2" type="ORF">M407DRAFT_227505</name>
</gene>
<dbReference type="GO" id="GO:0016787">
    <property type="term" value="F:hydrolase activity"/>
    <property type="evidence" value="ECO:0007669"/>
    <property type="project" value="UniProtKB-KW"/>
</dbReference>
<evidence type="ECO:0000313" key="2">
    <source>
        <dbReference type="EMBL" id="KIO17745.1"/>
    </source>
</evidence>
<accession>A0A0C3PSP3</accession>
<evidence type="ECO:0000313" key="3">
    <source>
        <dbReference type="Proteomes" id="UP000054248"/>
    </source>
</evidence>
<reference evidence="3" key="2">
    <citation type="submission" date="2015-01" db="EMBL/GenBank/DDBJ databases">
        <title>Evolutionary Origins and Diversification of the Mycorrhizal Mutualists.</title>
        <authorList>
            <consortium name="DOE Joint Genome Institute"/>
            <consortium name="Mycorrhizal Genomics Consortium"/>
            <person name="Kohler A."/>
            <person name="Kuo A."/>
            <person name="Nagy L.G."/>
            <person name="Floudas D."/>
            <person name="Copeland A."/>
            <person name="Barry K.W."/>
            <person name="Cichocki N."/>
            <person name="Veneault-Fourrey C."/>
            <person name="LaButti K."/>
            <person name="Lindquist E.A."/>
            <person name="Lipzen A."/>
            <person name="Lundell T."/>
            <person name="Morin E."/>
            <person name="Murat C."/>
            <person name="Riley R."/>
            <person name="Ohm R."/>
            <person name="Sun H."/>
            <person name="Tunlid A."/>
            <person name="Henrissat B."/>
            <person name="Grigoriev I.V."/>
            <person name="Hibbett D.S."/>
            <person name="Martin F."/>
        </authorList>
    </citation>
    <scope>NUCLEOTIDE SEQUENCE [LARGE SCALE GENOMIC DNA]</scope>
    <source>
        <strain evidence="3">MUT 4182</strain>
    </source>
</reference>
<keyword evidence="3" id="KW-1185">Reference proteome</keyword>
<dbReference type="HOGENOM" id="CLU_1344121_0_0_1"/>
<dbReference type="AlphaFoldDB" id="A0A0C3PSP3"/>
<dbReference type="EMBL" id="KN823347">
    <property type="protein sequence ID" value="KIO17745.1"/>
    <property type="molecule type" value="Genomic_DNA"/>
</dbReference>
<sequence>MSGVAPRSADTAEIPILRVPPELVVSIVELLLGPENLGAKHYRNLIHVSHANSRLRHICVNSPSLWRTVFIEDTDASYSLAAACVNRSGDASLDISMRVVKHVRSRIEGIIRLLHYTSHRIASLAMSLAVPNDASWTQLVTNLRSMNMPQLHTMSADVWIRGRSELIGHSPSSALPPRRAPVDSPPSGGCASQPSLSGLGPIQP</sequence>
<protein>
    <submittedName>
        <fullName evidence="2">Glycoside hydrolase family 5 protein</fullName>
    </submittedName>
</protein>
<dbReference type="OrthoDB" id="3198632at2759"/>
<feature type="region of interest" description="Disordered" evidence="1">
    <location>
        <begin position="170"/>
        <end position="204"/>
    </location>
</feature>
<evidence type="ECO:0000256" key="1">
    <source>
        <dbReference type="SAM" id="MobiDB-lite"/>
    </source>
</evidence>
<proteinExistence type="predicted"/>
<name>A0A0C3PSP3_9AGAM</name>
<organism evidence="2 3">
    <name type="scientific">Tulasnella calospora MUT 4182</name>
    <dbReference type="NCBI Taxonomy" id="1051891"/>
    <lineage>
        <taxon>Eukaryota</taxon>
        <taxon>Fungi</taxon>
        <taxon>Dikarya</taxon>
        <taxon>Basidiomycota</taxon>
        <taxon>Agaricomycotina</taxon>
        <taxon>Agaricomycetes</taxon>
        <taxon>Cantharellales</taxon>
        <taxon>Tulasnellaceae</taxon>
        <taxon>Tulasnella</taxon>
    </lineage>
</organism>